<dbReference type="Pfam" id="PF12955">
    <property type="entry name" value="Vps3844_C"/>
    <property type="match status" value="1"/>
</dbReference>
<protein>
    <recommendedName>
        <fullName evidence="4">Vacuolar sorting protein Vps3844 C-terminal domain-containing protein</fullName>
    </recommendedName>
</protein>
<keyword evidence="2" id="KW-0472">Membrane</keyword>
<evidence type="ECO:0000256" key="3">
    <source>
        <dbReference type="SAM" id="SignalP"/>
    </source>
</evidence>
<comment type="caution">
    <text evidence="5">The sequence shown here is derived from an EMBL/GenBank/DDBJ whole genome shotgun (WGS) entry which is preliminary data.</text>
</comment>
<evidence type="ECO:0000259" key="4">
    <source>
        <dbReference type="Pfam" id="PF12955"/>
    </source>
</evidence>
<evidence type="ECO:0000313" key="5">
    <source>
        <dbReference type="EMBL" id="KAG7098287.1"/>
    </source>
</evidence>
<dbReference type="AlphaFoldDB" id="A0A9P7V128"/>
<dbReference type="GeneID" id="66069326"/>
<proteinExistence type="predicted"/>
<feature type="signal peptide" evidence="3">
    <location>
        <begin position="1"/>
        <end position="20"/>
    </location>
</feature>
<dbReference type="RefSeq" id="XP_043014757.1">
    <property type="nucleotide sequence ID" value="XM_043146057.1"/>
</dbReference>
<evidence type="ECO:0000256" key="2">
    <source>
        <dbReference type="SAM" id="Phobius"/>
    </source>
</evidence>
<gene>
    <name evidence="5" type="ORF">E1B28_000250</name>
</gene>
<dbReference type="EMBL" id="CM032181">
    <property type="protein sequence ID" value="KAG7098287.1"/>
    <property type="molecule type" value="Genomic_DNA"/>
</dbReference>
<keyword evidence="3" id="KW-0732">Signal</keyword>
<name>A0A9P7V128_9AGAR</name>
<organism evidence="5 6">
    <name type="scientific">Marasmius oreades</name>
    <name type="common">fairy-ring Marasmius</name>
    <dbReference type="NCBI Taxonomy" id="181124"/>
    <lineage>
        <taxon>Eukaryota</taxon>
        <taxon>Fungi</taxon>
        <taxon>Dikarya</taxon>
        <taxon>Basidiomycota</taxon>
        <taxon>Agaricomycotina</taxon>
        <taxon>Agaricomycetes</taxon>
        <taxon>Agaricomycetidae</taxon>
        <taxon>Agaricales</taxon>
        <taxon>Marasmiineae</taxon>
        <taxon>Marasmiaceae</taxon>
        <taxon>Marasmius</taxon>
    </lineage>
</organism>
<keyword evidence="2" id="KW-1133">Transmembrane helix</keyword>
<dbReference type="GO" id="GO:0005783">
    <property type="term" value="C:endoplasmic reticulum"/>
    <property type="evidence" value="ECO:0007669"/>
    <property type="project" value="TreeGrafter"/>
</dbReference>
<dbReference type="Proteomes" id="UP001049176">
    <property type="component" value="Chromosome 1"/>
</dbReference>
<feature type="region of interest" description="Disordered" evidence="1">
    <location>
        <begin position="209"/>
        <end position="233"/>
    </location>
</feature>
<dbReference type="InterPro" id="IPR053065">
    <property type="entry name" value="Archenteron_Induction-Rel"/>
</dbReference>
<feature type="chain" id="PRO_5040183829" description="Vacuolar sorting protein Vps3844 C-terminal domain-containing protein" evidence="3">
    <location>
        <begin position="21"/>
        <end position="352"/>
    </location>
</feature>
<sequence length="352" mass="38006">MQLSIVSLSLCLSLVRSVQAVNVYLWPSSSSFSPQLSPEDASSALSHHLGLEIYESVRDSFKGMYEQESFVAQDQTNALIVTVDETDARAFLPSTLPPSFKLLAPSAVKFDSLTSVLSTYLHRAKHAYSSIYEVLSSTWDGPEISSLFSFIETTEEPAFAALDLLSLSRLRADFGSDSVEYQAAVDNLRRSVQTLVEGGRVKLAILTHESSPTHSSHKREEDPLQSQTPIHAPPQHPIDSVSTCFTSADICNNATSTCTGHGKCVQATKIGKTCFVCACTPTRTGKGGQVKTVNWAGESCERKDISGPFVLLAGTTIVMILLAFGSVSFLYSVGQQSLPPTLMGTAVNLKKD</sequence>
<dbReference type="PANTHER" id="PTHR36853:SF1">
    <property type="entry name" value="DUF3844 DOMAIN-CONTAINING PROTEIN"/>
    <property type="match status" value="1"/>
</dbReference>
<reference evidence="5" key="1">
    <citation type="journal article" date="2021" name="Genome Biol. Evol.">
        <title>The assembled and annotated genome of the fairy-ring fungus Marasmius oreades.</title>
        <authorList>
            <person name="Hiltunen M."/>
            <person name="Ament-Velasquez S.L."/>
            <person name="Johannesson H."/>
        </authorList>
    </citation>
    <scope>NUCLEOTIDE SEQUENCE</scope>
    <source>
        <strain evidence="5">03SP1</strain>
    </source>
</reference>
<keyword evidence="6" id="KW-1185">Reference proteome</keyword>
<keyword evidence="2" id="KW-0812">Transmembrane</keyword>
<feature type="domain" description="Vacuolar sorting protein Vps3844 C-terminal" evidence="4">
    <location>
        <begin position="244"/>
        <end position="342"/>
    </location>
</feature>
<dbReference type="PANTHER" id="PTHR36853">
    <property type="entry name" value="EXPRESSED PROTEIN"/>
    <property type="match status" value="1"/>
</dbReference>
<feature type="transmembrane region" description="Helical" evidence="2">
    <location>
        <begin position="309"/>
        <end position="333"/>
    </location>
</feature>
<accession>A0A9P7V128</accession>
<dbReference type="OrthoDB" id="5583277at2759"/>
<evidence type="ECO:0000313" key="6">
    <source>
        <dbReference type="Proteomes" id="UP001049176"/>
    </source>
</evidence>
<dbReference type="InterPro" id="IPR024382">
    <property type="entry name" value="Vps3844_C"/>
</dbReference>
<evidence type="ECO:0000256" key="1">
    <source>
        <dbReference type="SAM" id="MobiDB-lite"/>
    </source>
</evidence>
<dbReference type="KEGG" id="more:E1B28_000250"/>